<accession>A0A286UXI4</accession>
<feature type="chain" id="PRO_5013897786" evidence="7">
    <location>
        <begin position="24"/>
        <end position="338"/>
    </location>
</feature>
<keyword evidence="10" id="KW-1185">Reference proteome</keyword>
<reference evidence="9 10" key="1">
    <citation type="journal article" date="2017" name="Mol. Ecol.">
        <title>Comparative and population genomic landscape of Phellinus noxius: A hypervariable fungus causing root rot in trees.</title>
        <authorList>
            <person name="Chung C.L."/>
            <person name="Lee T.J."/>
            <person name="Akiba M."/>
            <person name="Lee H.H."/>
            <person name="Kuo T.H."/>
            <person name="Liu D."/>
            <person name="Ke H.M."/>
            <person name="Yokoi T."/>
            <person name="Roa M.B."/>
            <person name="Lu M.J."/>
            <person name="Chang Y.Y."/>
            <person name="Ann P.J."/>
            <person name="Tsai J.N."/>
            <person name="Chen C.Y."/>
            <person name="Tzean S.S."/>
            <person name="Ota Y."/>
            <person name="Hattori T."/>
            <person name="Sahashi N."/>
            <person name="Liou R.F."/>
            <person name="Kikuchi T."/>
            <person name="Tsai I.J."/>
        </authorList>
    </citation>
    <scope>NUCLEOTIDE SEQUENCE [LARGE SCALE GENOMIC DNA]</scope>
    <source>
        <strain evidence="9 10">FFPRI411160</strain>
    </source>
</reference>
<evidence type="ECO:0000313" key="10">
    <source>
        <dbReference type="Proteomes" id="UP000217199"/>
    </source>
</evidence>
<evidence type="ECO:0000259" key="8">
    <source>
        <dbReference type="PROSITE" id="PS51328"/>
    </source>
</evidence>
<dbReference type="GO" id="GO:0005537">
    <property type="term" value="F:D-mannose binding"/>
    <property type="evidence" value="ECO:0007669"/>
    <property type="project" value="TreeGrafter"/>
</dbReference>
<evidence type="ECO:0000256" key="7">
    <source>
        <dbReference type="SAM" id="SignalP"/>
    </source>
</evidence>
<dbReference type="InterPro" id="IPR051136">
    <property type="entry name" value="Intracellular_Lectin-GPT"/>
</dbReference>
<dbReference type="InterPro" id="IPR013320">
    <property type="entry name" value="ConA-like_dom_sf"/>
</dbReference>
<dbReference type="FunFam" id="2.60.120.200:FF:000095">
    <property type="entry name" value="Lectin family integral membrane protein"/>
    <property type="match status" value="1"/>
</dbReference>
<sequence>MRLDALCLAFIQIIFLLPLGTFAAKDNKNSARNTTVDRTVNLRTHSIYAPYIDQDLQNRWWDFGADAYINTNKHVRLTRNKPSQTGWLWSRLPLTATHYVIEVEFKISGDPKSHLHGDGLAIWLTKTRAQPGPVFGSVDKFQGLGIFLDTYANSRHSYSFPRIVAMMGDGETNYDHEQDGERTKIGACSANFRKTNVNTKLKLTYVKDTYLDVKVQYKAWDTWTDCFRIEGVSIPLAPYLGFSALTGDVFDAHDIISVTTSSAILADVAKPRDKLHSANSSVGGGSWFGFLVKLFLFVGVCAGALYGYQEYTRRNRGFGGGYGRNGVLDNMFSNSKRF</sequence>
<dbReference type="GO" id="GO:0030134">
    <property type="term" value="C:COPII-coated ER to Golgi transport vesicle"/>
    <property type="evidence" value="ECO:0007669"/>
    <property type="project" value="TreeGrafter"/>
</dbReference>
<dbReference type="EMBL" id="NBII01000001">
    <property type="protein sequence ID" value="PAV24268.1"/>
    <property type="molecule type" value="Genomic_DNA"/>
</dbReference>
<dbReference type="Pfam" id="PF03388">
    <property type="entry name" value="Lectin_leg-like"/>
    <property type="match status" value="1"/>
</dbReference>
<dbReference type="Proteomes" id="UP000217199">
    <property type="component" value="Unassembled WGS sequence"/>
</dbReference>
<name>A0A286UXI4_9AGAM</name>
<dbReference type="STRING" id="2282107.A0A286UXI4"/>
<evidence type="ECO:0000256" key="3">
    <source>
        <dbReference type="ARBA" id="ARBA00022729"/>
    </source>
</evidence>
<gene>
    <name evidence="9" type="ORF">PNOK_0133600</name>
</gene>
<protein>
    <submittedName>
        <fullName evidence="9">Legume-like lectin</fullName>
    </submittedName>
</protein>
<feature type="domain" description="L-type lectin-like" evidence="8">
    <location>
        <begin position="39"/>
        <end position="263"/>
    </location>
</feature>
<keyword evidence="4 6" id="KW-1133">Transmembrane helix</keyword>
<evidence type="ECO:0000256" key="5">
    <source>
        <dbReference type="ARBA" id="ARBA00023136"/>
    </source>
</evidence>
<evidence type="ECO:0000313" key="9">
    <source>
        <dbReference type="EMBL" id="PAV24268.1"/>
    </source>
</evidence>
<evidence type="ECO:0000256" key="1">
    <source>
        <dbReference type="ARBA" id="ARBA00004479"/>
    </source>
</evidence>
<comment type="subcellular location">
    <subcellularLocation>
        <location evidence="1">Membrane</location>
        <topology evidence="1">Single-pass type I membrane protein</topology>
    </subcellularLocation>
</comment>
<proteinExistence type="predicted"/>
<comment type="caution">
    <text evidence="9">The sequence shown here is derived from an EMBL/GenBank/DDBJ whole genome shotgun (WGS) entry which is preliminary data.</text>
</comment>
<dbReference type="SUPFAM" id="SSF49899">
    <property type="entry name" value="Concanavalin A-like lectins/glucanases"/>
    <property type="match status" value="1"/>
</dbReference>
<dbReference type="InParanoid" id="A0A286UXI4"/>
<dbReference type="FunCoup" id="A0A286UXI4">
    <property type="interactions" value="273"/>
</dbReference>
<dbReference type="CDD" id="cd07308">
    <property type="entry name" value="lectin_leg-like"/>
    <property type="match status" value="1"/>
</dbReference>
<dbReference type="GO" id="GO:0005789">
    <property type="term" value="C:endoplasmic reticulum membrane"/>
    <property type="evidence" value="ECO:0007669"/>
    <property type="project" value="TreeGrafter"/>
</dbReference>
<dbReference type="PANTHER" id="PTHR12223">
    <property type="entry name" value="VESICULAR MANNOSE-BINDING LECTIN"/>
    <property type="match status" value="1"/>
</dbReference>
<organism evidence="9 10">
    <name type="scientific">Pyrrhoderma noxium</name>
    <dbReference type="NCBI Taxonomy" id="2282107"/>
    <lineage>
        <taxon>Eukaryota</taxon>
        <taxon>Fungi</taxon>
        <taxon>Dikarya</taxon>
        <taxon>Basidiomycota</taxon>
        <taxon>Agaricomycotina</taxon>
        <taxon>Agaricomycetes</taxon>
        <taxon>Hymenochaetales</taxon>
        <taxon>Hymenochaetaceae</taxon>
        <taxon>Pyrrhoderma</taxon>
    </lineage>
</organism>
<dbReference type="GO" id="GO:0000139">
    <property type="term" value="C:Golgi membrane"/>
    <property type="evidence" value="ECO:0007669"/>
    <property type="project" value="TreeGrafter"/>
</dbReference>
<dbReference type="PANTHER" id="PTHR12223:SF45">
    <property type="entry name" value="RE50040P"/>
    <property type="match status" value="1"/>
</dbReference>
<dbReference type="OrthoDB" id="270293at2759"/>
<dbReference type="PROSITE" id="PS51328">
    <property type="entry name" value="L_LECTIN_LIKE"/>
    <property type="match status" value="1"/>
</dbReference>
<dbReference type="GO" id="GO:0005793">
    <property type="term" value="C:endoplasmic reticulum-Golgi intermediate compartment"/>
    <property type="evidence" value="ECO:0007669"/>
    <property type="project" value="TreeGrafter"/>
</dbReference>
<evidence type="ECO:0000256" key="2">
    <source>
        <dbReference type="ARBA" id="ARBA00022692"/>
    </source>
</evidence>
<keyword evidence="3 7" id="KW-0732">Signal</keyword>
<dbReference type="Gene3D" id="2.60.120.200">
    <property type="match status" value="1"/>
</dbReference>
<keyword evidence="5 6" id="KW-0472">Membrane</keyword>
<evidence type="ECO:0000256" key="6">
    <source>
        <dbReference type="SAM" id="Phobius"/>
    </source>
</evidence>
<evidence type="ECO:0000256" key="4">
    <source>
        <dbReference type="ARBA" id="ARBA00022989"/>
    </source>
</evidence>
<dbReference type="InterPro" id="IPR005052">
    <property type="entry name" value="Lectin_leg"/>
</dbReference>
<feature type="signal peptide" evidence="7">
    <location>
        <begin position="1"/>
        <end position="23"/>
    </location>
</feature>
<dbReference type="GO" id="GO:0006888">
    <property type="term" value="P:endoplasmic reticulum to Golgi vesicle-mediated transport"/>
    <property type="evidence" value="ECO:0007669"/>
    <property type="project" value="TreeGrafter"/>
</dbReference>
<dbReference type="AlphaFoldDB" id="A0A286UXI4"/>
<feature type="transmembrane region" description="Helical" evidence="6">
    <location>
        <begin position="287"/>
        <end position="308"/>
    </location>
</feature>
<keyword evidence="2 6" id="KW-0812">Transmembrane</keyword>